<gene>
    <name evidence="1" type="ORF">NSJP_1363</name>
</gene>
<keyword evidence="2" id="KW-1185">Reference proteome</keyword>
<proteinExistence type="predicted"/>
<dbReference type="AlphaFoldDB" id="A0A1W1I3J2"/>
<dbReference type="KEGG" id="nja:NSJP_1363"/>
<protein>
    <submittedName>
        <fullName evidence="1">Uncharacterized protein</fullName>
    </submittedName>
</protein>
<name>A0A1W1I3J2_9BACT</name>
<organism evidence="1 2">
    <name type="scientific">Nitrospira japonica</name>
    <dbReference type="NCBI Taxonomy" id="1325564"/>
    <lineage>
        <taxon>Bacteria</taxon>
        <taxon>Pseudomonadati</taxon>
        <taxon>Nitrospirota</taxon>
        <taxon>Nitrospiria</taxon>
        <taxon>Nitrospirales</taxon>
        <taxon>Nitrospiraceae</taxon>
        <taxon>Nitrospira</taxon>
    </lineage>
</organism>
<dbReference type="OrthoDB" id="9799709at2"/>
<dbReference type="EMBL" id="LT828648">
    <property type="protein sequence ID" value="SLM47535.1"/>
    <property type="molecule type" value="Genomic_DNA"/>
</dbReference>
<accession>A0A1W1I3J2</accession>
<evidence type="ECO:0000313" key="2">
    <source>
        <dbReference type="Proteomes" id="UP000192042"/>
    </source>
</evidence>
<evidence type="ECO:0000313" key="1">
    <source>
        <dbReference type="EMBL" id="SLM47535.1"/>
    </source>
</evidence>
<dbReference type="Proteomes" id="UP000192042">
    <property type="component" value="Chromosome I"/>
</dbReference>
<dbReference type="RefSeq" id="WP_080886047.1">
    <property type="nucleotide sequence ID" value="NZ_LT828648.1"/>
</dbReference>
<reference evidence="1 2" key="1">
    <citation type="submission" date="2017-03" db="EMBL/GenBank/DDBJ databases">
        <authorList>
            <person name="Afonso C.L."/>
            <person name="Miller P.J."/>
            <person name="Scott M.A."/>
            <person name="Spackman E."/>
            <person name="Goraichik I."/>
            <person name="Dimitrov K.M."/>
            <person name="Suarez D.L."/>
            <person name="Swayne D.E."/>
        </authorList>
    </citation>
    <scope>NUCLEOTIDE SEQUENCE [LARGE SCALE GENOMIC DNA]</scope>
    <source>
        <strain evidence="1">Genome sequencing of Nitrospira japonica strain NJ11</strain>
    </source>
</reference>
<sequence length="74" mass="8568">MSQILNLSEHTSDDELQRLTTLLLFHLVELCGGQVQFKMEDALRVRSSLTTKMVQMQVGDEVRLRIIDRLPELQ</sequence>